<sequence>MTNDLFRDTGLVSDDEALPDRRFIDRLHKLSVVSSDSEDSRPELVISTSRRQQPRKQSRPLQYHASKTIPKSDRSYSNGHRNRPGTSENELSGTESAPDGRTKGLRYRAGRSDRLSGYAEDGVEDPALLPAAKRHQPGSARSSISIANAAHSGGTVGCNTKRSRDLALPSGDQDVDSDTDGTAELPPRASKRSKAADISLKLACPFFKRNSEQKMPSRACFGPGWETVHRVKEHLYRCHAAPKFKCPRCCKPFATHAALTAHQRSAAPCELEEHDDLNCFDADKEAALRCRKRGGASKPEAGKWIAMFAILFPDDDESKYPSPYYEHAPQRRPGPPPASSEKDLLSRFDSFARRSIPEIVEQEGGAVDPKDPAIERSEMTDLVLRVHSRLMRMYSQQCQARSPPRDLEDPAPAAAADTNGTDPDGRGHDHVDVLSEQTCRDNTNLDDTIDWSIFDFSTVENHESSHEIAGPHHSIDDLPFDYFVDLGGPARGLQLEPEPTAVDDSGYISGAFNMEDPKSRQEPDKKKQPGVENWGLYI</sequence>
<organism evidence="4 5">
    <name type="scientific">Thyridium curvatum</name>
    <dbReference type="NCBI Taxonomy" id="1093900"/>
    <lineage>
        <taxon>Eukaryota</taxon>
        <taxon>Fungi</taxon>
        <taxon>Dikarya</taxon>
        <taxon>Ascomycota</taxon>
        <taxon>Pezizomycotina</taxon>
        <taxon>Sordariomycetes</taxon>
        <taxon>Sordariomycetidae</taxon>
        <taxon>Thyridiales</taxon>
        <taxon>Thyridiaceae</taxon>
        <taxon>Thyridium</taxon>
    </lineage>
</organism>
<feature type="region of interest" description="Disordered" evidence="2">
    <location>
        <begin position="151"/>
        <end position="194"/>
    </location>
</feature>
<evidence type="ECO:0000256" key="2">
    <source>
        <dbReference type="SAM" id="MobiDB-lite"/>
    </source>
</evidence>
<feature type="region of interest" description="Disordered" evidence="2">
    <location>
        <begin position="500"/>
        <end position="538"/>
    </location>
</feature>
<feature type="region of interest" description="Disordered" evidence="2">
    <location>
        <begin position="395"/>
        <end position="430"/>
    </location>
</feature>
<dbReference type="RefSeq" id="XP_030998807.1">
    <property type="nucleotide sequence ID" value="XM_031137490.1"/>
</dbReference>
<feature type="region of interest" description="Disordered" evidence="2">
    <location>
        <begin position="321"/>
        <end position="343"/>
    </location>
</feature>
<dbReference type="OrthoDB" id="4161727at2759"/>
<reference evidence="4 5" key="1">
    <citation type="submission" date="2019-06" db="EMBL/GenBank/DDBJ databases">
        <title>Draft genome sequence of the filamentous fungus Phialemoniopsis curvata isolated from diesel fuel.</title>
        <authorList>
            <person name="Varaljay V.A."/>
            <person name="Lyon W.J."/>
            <person name="Crouch A.L."/>
            <person name="Drake C.E."/>
            <person name="Hollomon J.M."/>
            <person name="Nadeau L.J."/>
            <person name="Nunn H.S."/>
            <person name="Stevenson B.S."/>
            <person name="Bojanowski C.L."/>
            <person name="Crookes-Goodson W.J."/>
        </authorList>
    </citation>
    <scope>NUCLEOTIDE SEQUENCE [LARGE SCALE GENOMIC DNA]</scope>
    <source>
        <strain evidence="4 5">D216</strain>
    </source>
</reference>
<dbReference type="PROSITE" id="PS50157">
    <property type="entry name" value="ZINC_FINGER_C2H2_2"/>
    <property type="match status" value="1"/>
</dbReference>
<comment type="caution">
    <text evidence="4">The sequence shown here is derived from an EMBL/GenBank/DDBJ whole genome shotgun (WGS) entry which is preliminary data.</text>
</comment>
<evidence type="ECO:0000313" key="5">
    <source>
        <dbReference type="Proteomes" id="UP000319257"/>
    </source>
</evidence>
<keyword evidence="1" id="KW-0863">Zinc-finger</keyword>
<dbReference type="InterPro" id="IPR013087">
    <property type="entry name" value="Znf_C2H2_type"/>
</dbReference>
<feature type="region of interest" description="Disordered" evidence="2">
    <location>
        <begin position="31"/>
        <end position="121"/>
    </location>
</feature>
<dbReference type="Proteomes" id="UP000319257">
    <property type="component" value="Unassembled WGS sequence"/>
</dbReference>
<evidence type="ECO:0000256" key="1">
    <source>
        <dbReference type="PROSITE-ProRule" id="PRU00042"/>
    </source>
</evidence>
<dbReference type="InParanoid" id="A0A507BCW1"/>
<name>A0A507BCW1_9PEZI</name>
<protein>
    <recommendedName>
        <fullName evidence="3">C2H2-type domain-containing protein</fullName>
    </recommendedName>
</protein>
<dbReference type="PANTHER" id="PTHR38166:SF1">
    <property type="entry name" value="C2H2-TYPE DOMAIN-CONTAINING PROTEIN"/>
    <property type="match status" value="1"/>
</dbReference>
<proteinExistence type="predicted"/>
<dbReference type="EMBL" id="SKBQ01000014">
    <property type="protein sequence ID" value="TPX17096.1"/>
    <property type="molecule type" value="Genomic_DNA"/>
</dbReference>
<keyword evidence="5" id="KW-1185">Reference proteome</keyword>
<accession>A0A507BCW1</accession>
<feature type="compositionally biased region" description="Polar residues" evidence="2">
    <location>
        <begin position="75"/>
        <end position="95"/>
    </location>
</feature>
<keyword evidence="1" id="KW-0479">Metal-binding</keyword>
<evidence type="ECO:0000313" key="4">
    <source>
        <dbReference type="EMBL" id="TPX17096.1"/>
    </source>
</evidence>
<dbReference type="GO" id="GO:0008270">
    <property type="term" value="F:zinc ion binding"/>
    <property type="evidence" value="ECO:0007669"/>
    <property type="project" value="UniProtKB-KW"/>
</dbReference>
<dbReference type="AlphaFoldDB" id="A0A507BCW1"/>
<dbReference type="PANTHER" id="PTHR38166">
    <property type="entry name" value="C2H2-TYPE DOMAIN-CONTAINING PROTEIN-RELATED"/>
    <property type="match status" value="1"/>
</dbReference>
<dbReference type="GeneID" id="41970661"/>
<feature type="domain" description="C2H2-type" evidence="3">
    <location>
        <begin position="244"/>
        <end position="264"/>
    </location>
</feature>
<evidence type="ECO:0000259" key="3">
    <source>
        <dbReference type="PROSITE" id="PS50157"/>
    </source>
</evidence>
<keyword evidence="1" id="KW-0862">Zinc</keyword>
<gene>
    <name evidence="4" type="ORF">E0L32_003214</name>
</gene>
<feature type="compositionally biased region" description="Basic and acidic residues" evidence="2">
    <location>
        <begin position="515"/>
        <end position="529"/>
    </location>
</feature>
<feature type="compositionally biased region" description="Low complexity" evidence="2">
    <location>
        <begin position="410"/>
        <end position="422"/>
    </location>
</feature>